<dbReference type="eggNOG" id="arCOG00488">
    <property type="taxonomic scope" value="Archaea"/>
</dbReference>
<evidence type="ECO:0000256" key="1">
    <source>
        <dbReference type="ARBA" id="ARBA00022705"/>
    </source>
</evidence>
<organism evidence="5 6">
    <name type="scientific">Caldisphaera lagunensis (strain DSM 15908 / JCM 11604 / ANMR 0165 / IC-154)</name>
    <dbReference type="NCBI Taxonomy" id="1056495"/>
    <lineage>
        <taxon>Archaea</taxon>
        <taxon>Thermoproteota</taxon>
        <taxon>Thermoprotei</taxon>
        <taxon>Acidilobales</taxon>
        <taxon>Caldisphaeraceae</taxon>
        <taxon>Caldisphaera</taxon>
    </lineage>
</organism>
<evidence type="ECO:0000256" key="3">
    <source>
        <dbReference type="HAMAP-Rule" id="MF_00317"/>
    </source>
</evidence>
<evidence type="ECO:0000256" key="2">
    <source>
        <dbReference type="ARBA" id="ARBA00023125"/>
    </source>
</evidence>
<dbReference type="InterPro" id="IPR046938">
    <property type="entry name" value="DNA_clamp_sf"/>
</dbReference>
<accession>L0ADB5</accession>
<evidence type="ECO:0000313" key="5">
    <source>
        <dbReference type="EMBL" id="AFZ71102.1"/>
    </source>
</evidence>
<proteinExistence type="inferred from homology"/>
<keyword evidence="1 3" id="KW-0235">DNA replication</keyword>
<dbReference type="NCBIfam" id="NF002218">
    <property type="entry name" value="PRK01115.1-1"/>
    <property type="match status" value="1"/>
</dbReference>
<dbReference type="CDD" id="cd00577">
    <property type="entry name" value="PCNA"/>
    <property type="match status" value="1"/>
</dbReference>
<dbReference type="Pfam" id="PF00705">
    <property type="entry name" value="PCNA_N"/>
    <property type="match status" value="1"/>
</dbReference>
<dbReference type="PANTHER" id="PTHR11352">
    <property type="entry name" value="PROLIFERATING CELL NUCLEAR ANTIGEN"/>
    <property type="match status" value="1"/>
</dbReference>
<comment type="similarity">
    <text evidence="3">Belongs to the PCNA family.</text>
</comment>
<dbReference type="HAMAP" id="MF_00317">
    <property type="entry name" value="DNApol_clamp_arch"/>
    <property type="match status" value="1"/>
</dbReference>
<feature type="domain" description="Proliferating cell nuclear antigen PCNA N-terminal" evidence="4">
    <location>
        <begin position="6"/>
        <end position="110"/>
    </location>
</feature>
<dbReference type="GO" id="GO:0030337">
    <property type="term" value="F:DNA polymerase processivity factor activity"/>
    <property type="evidence" value="ECO:0007669"/>
    <property type="project" value="UniProtKB-UniRule"/>
</dbReference>
<dbReference type="Proteomes" id="UP000010469">
    <property type="component" value="Chromosome"/>
</dbReference>
<evidence type="ECO:0000313" key="6">
    <source>
        <dbReference type="Proteomes" id="UP000010469"/>
    </source>
</evidence>
<dbReference type="InParanoid" id="L0ADB5"/>
<dbReference type="GO" id="GO:0006275">
    <property type="term" value="P:regulation of DNA replication"/>
    <property type="evidence" value="ECO:0007669"/>
    <property type="project" value="UniProtKB-UniRule"/>
</dbReference>
<comment type="function">
    <text evidence="3">Sliding clamp subunit that acts as a moving platform for DNA processing. Responsible for tethering the catalytic subunit of DNA polymerase and other proteins to DNA during high-speed replication.</text>
</comment>
<dbReference type="InterPro" id="IPR000730">
    <property type="entry name" value="Pr_cel_nuc_antig"/>
</dbReference>
<reference evidence="6" key="1">
    <citation type="submission" date="2012-03" db="EMBL/GenBank/DDBJ databases">
        <title>Complete genome of Caldisphaera lagunensis DSM 15908.</title>
        <authorList>
            <person name="Lucas S."/>
            <person name="Copeland A."/>
            <person name="Lapidus A."/>
            <person name="Glavina del Rio T."/>
            <person name="Dalin E."/>
            <person name="Tice H."/>
            <person name="Bruce D."/>
            <person name="Goodwin L."/>
            <person name="Pitluck S."/>
            <person name="Peters L."/>
            <person name="Mikhailova N."/>
            <person name="Teshima H."/>
            <person name="Kyrpides N."/>
            <person name="Mavromatis K."/>
            <person name="Ivanova N."/>
            <person name="Brettin T."/>
            <person name="Detter J.C."/>
            <person name="Han C."/>
            <person name="Larimer F."/>
            <person name="Land M."/>
            <person name="Hauser L."/>
            <person name="Markowitz V."/>
            <person name="Cheng J.-F."/>
            <person name="Hugenholtz P."/>
            <person name="Woyke T."/>
            <person name="Wu D."/>
            <person name="Spring S."/>
            <person name="Schroeder M."/>
            <person name="Brambilla E."/>
            <person name="Klenk H.-P."/>
            <person name="Eisen J.A."/>
        </authorList>
    </citation>
    <scope>NUCLEOTIDE SEQUENCE [LARGE SCALE GENOMIC DNA]</scope>
    <source>
        <strain evidence="6">DSM 15908 / JCM 11604 / IC-154</strain>
    </source>
</reference>
<dbReference type="InterPro" id="IPR022648">
    <property type="entry name" value="Pr_cel_nuc_antig_N"/>
</dbReference>
<dbReference type="GeneID" id="14212653"/>
<protein>
    <recommendedName>
        <fullName evidence="3">DNA polymerase sliding clamp</fullName>
    </recommendedName>
    <alternativeName>
        <fullName evidence="3">Proliferating cell nuclear antigen homolog</fullName>
        <shortName evidence="3">PCNA</shortName>
    </alternativeName>
</protein>
<dbReference type="OrthoDB" id="14749at2157"/>
<dbReference type="AlphaFoldDB" id="L0ADB5"/>
<dbReference type="PANTHER" id="PTHR11352:SF0">
    <property type="entry name" value="PROLIFERATING CELL NUCLEAR ANTIGEN"/>
    <property type="match status" value="1"/>
</dbReference>
<name>L0ADB5_CALLD</name>
<dbReference type="KEGG" id="clg:Calag_1393"/>
<dbReference type="Gene3D" id="3.70.10.10">
    <property type="match status" value="1"/>
</dbReference>
<dbReference type="STRING" id="1056495.Calag_1393"/>
<comment type="subunit">
    <text evidence="3">Homotrimer. The subunits circularize to form a toroid; DNA passes through its center. Replication factor C (RFC) is required to load the toroid on the DNA.</text>
</comment>
<gene>
    <name evidence="3" type="primary">pcn</name>
    <name evidence="5" type="ordered locus">Calag_1393</name>
</gene>
<sequence length="253" mass="27917">MASLKAVYPSGSKFKKIVQALARVNDEGTFHFSTDGLSSWVFSPDKTILGIFKVSSTGFEELSVDSDISLTVNIGELSKVLRRSTRNDKIILEYTTGNSYMKVSLIDEKTGVERSFEISSGESEGNEIKEIKMNPTVRFILSAGDIDTLIKDAKLVGDIIKITGKEDQIIAEASGEEKFYQWIMKKDSPLQELNIDEESSSSYSLSSLKSTLEPITTIAESVSLEFTSDYPLKIEFSVSGPEEFIIYVAPVSS</sequence>
<keyword evidence="2 3" id="KW-0238">DNA-binding</keyword>
<dbReference type="EMBL" id="CP003378">
    <property type="protein sequence ID" value="AFZ71102.1"/>
    <property type="molecule type" value="Genomic_DNA"/>
</dbReference>
<dbReference type="HOGENOM" id="CLU_043978_1_0_2"/>
<evidence type="ECO:0000259" key="4">
    <source>
        <dbReference type="Pfam" id="PF00705"/>
    </source>
</evidence>
<dbReference type="FunCoup" id="L0ADB5">
    <property type="interactions" value="1"/>
</dbReference>
<keyword evidence="6" id="KW-1185">Reference proteome</keyword>
<dbReference type="GO" id="GO:0003677">
    <property type="term" value="F:DNA binding"/>
    <property type="evidence" value="ECO:0007669"/>
    <property type="project" value="UniProtKB-UniRule"/>
</dbReference>
<dbReference type="SUPFAM" id="SSF55979">
    <property type="entry name" value="DNA clamp"/>
    <property type="match status" value="2"/>
</dbReference>
<dbReference type="RefSeq" id="WP_015232999.1">
    <property type="nucleotide sequence ID" value="NC_019791.1"/>
</dbReference>
<dbReference type="GO" id="GO:0006272">
    <property type="term" value="P:leading strand elongation"/>
    <property type="evidence" value="ECO:0007669"/>
    <property type="project" value="TreeGrafter"/>
</dbReference>